<organism evidence="1 2">
    <name type="scientific">Sporosarcina thermotolerans</name>
    <dbReference type="NCBI Taxonomy" id="633404"/>
    <lineage>
        <taxon>Bacteria</taxon>
        <taxon>Bacillati</taxon>
        <taxon>Bacillota</taxon>
        <taxon>Bacilli</taxon>
        <taxon>Bacillales</taxon>
        <taxon>Caryophanaceae</taxon>
        <taxon>Sporosarcina</taxon>
    </lineage>
</organism>
<keyword evidence="2" id="KW-1185">Reference proteome</keyword>
<accession>A0AAW9A6U6</accession>
<reference evidence="1 2" key="1">
    <citation type="submission" date="2023-06" db="EMBL/GenBank/DDBJ databases">
        <title>Sporosarcina sp. nov., isolated from Korean traditional fermented seafood 'Jeotgal'.</title>
        <authorList>
            <person name="Yang A.I."/>
            <person name="Shin N.-R."/>
        </authorList>
    </citation>
    <scope>NUCLEOTIDE SEQUENCE [LARGE SCALE GENOMIC DNA]</scope>
    <source>
        <strain evidence="1 2">KCTC43456</strain>
    </source>
</reference>
<dbReference type="RefSeq" id="WP_283732021.1">
    <property type="nucleotide sequence ID" value="NZ_CP125968.1"/>
</dbReference>
<dbReference type="AlphaFoldDB" id="A0AAW9A6U6"/>
<dbReference type="InterPro" id="IPR043519">
    <property type="entry name" value="NT_sf"/>
</dbReference>
<dbReference type="Proteomes" id="UP001271648">
    <property type="component" value="Unassembled WGS sequence"/>
</dbReference>
<dbReference type="Gene3D" id="3.30.460.10">
    <property type="entry name" value="Beta Polymerase, domain 2"/>
    <property type="match status" value="1"/>
</dbReference>
<sequence>MERVNFHNQTIFKRDAEKTFSSQKELIQDLIPNADVQHVGSTAIPNSLTKGDIDIQIRVSKVQFTQAVEALSTLYESNEGSVKTNEFRAFKDDANTPPLGIQLTVKGSELDFFWKFRDVLLQNDRYRIEYDELKRSFEGLEMEAYREAKDLFFSKIMRTPEFKQLKTDIDK</sequence>
<evidence type="ECO:0000313" key="2">
    <source>
        <dbReference type="Proteomes" id="UP001271648"/>
    </source>
</evidence>
<gene>
    <name evidence="1" type="ORF">QTL97_00095</name>
</gene>
<evidence type="ECO:0000313" key="1">
    <source>
        <dbReference type="EMBL" id="MDW0115341.1"/>
    </source>
</evidence>
<dbReference type="SUPFAM" id="SSF81301">
    <property type="entry name" value="Nucleotidyltransferase"/>
    <property type="match status" value="1"/>
</dbReference>
<proteinExistence type="predicted"/>
<comment type="caution">
    <text evidence="1">The sequence shown here is derived from an EMBL/GenBank/DDBJ whole genome shotgun (WGS) entry which is preliminary data.</text>
</comment>
<dbReference type="PANTHER" id="PTHR34822">
    <property type="entry name" value="GRPB DOMAIN PROTEIN (AFU_ORTHOLOGUE AFUA_1G01530)"/>
    <property type="match status" value="1"/>
</dbReference>
<dbReference type="PANTHER" id="PTHR34822:SF1">
    <property type="entry name" value="GRPB FAMILY PROTEIN"/>
    <property type="match status" value="1"/>
</dbReference>
<dbReference type="Pfam" id="PF04229">
    <property type="entry name" value="GrpB"/>
    <property type="match status" value="1"/>
</dbReference>
<dbReference type="EMBL" id="JAUBDJ010000001">
    <property type="protein sequence ID" value="MDW0115341.1"/>
    <property type="molecule type" value="Genomic_DNA"/>
</dbReference>
<name>A0AAW9A6U6_9BACL</name>
<protein>
    <submittedName>
        <fullName evidence="1">GrpB family protein</fullName>
    </submittedName>
</protein>
<dbReference type="InterPro" id="IPR007344">
    <property type="entry name" value="GrpB/CoaE"/>
</dbReference>